<organism evidence="2 3">
    <name type="scientific">Tuber borchii</name>
    <name type="common">White truffle</name>
    <dbReference type="NCBI Taxonomy" id="42251"/>
    <lineage>
        <taxon>Eukaryota</taxon>
        <taxon>Fungi</taxon>
        <taxon>Dikarya</taxon>
        <taxon>Ascomycota</taxon>
        <taxon>Pezizomycotina</taxon>
        <taxon>Pezizomycetes</taxon>
        <taxon>Pezizales</taxon>
        <taxon>Tuberaceae</taxon>
        <taxon>Tuber</taxon>
    </lineage>
</organism>
<comment type="caution">
    <text evidence="2">The sequence shown here is derived from an EMBL/GenBank/DDBJ whole genome shotgun (WGS) entry which is preliminary data.</text>
</comment>
<evidence type="ECO:0000313" key="3">
    <source>
        <dbReference type="Proteomes" id="UP000244722"/>
    </source>
</evidence>
<keyword evidence="1" id="KW-1133">Transmembrane helix</keyword>
<keyword evidence="3" id="KW-1185">Reference proteome</keyword>
<evidence type="ECO:0000256" key="1">
    <source>
        <dbReference type="SAM" id="Phobius"/>
    </source>
</evidence>
<keyword evidence="1" id="KW-0812">Transmembrane</keyword>
<proteinExistence type="predicted"/>
<reference evidence="2 3" key="1">
    <citation type="submission" date="2017-04" db="EMBL/GenBank/DDBJ databases">
        <title>Draft genome sequence of Tuber borchii Vittad., a whitish edible truffle.</title>
        <authorList>
            <consortium name="DOE Joint Genome Institute"/>
            <person name="Murat C."/>
            <person name="Kuo A."/>
            <person name="Barry K.W."/>
            <person name="Clum A."/>
            <person name="Dockter R.B."/>
            <person name="Fauchery L."/>
            <person name="Iotti M."/>
            <person name="Kohler A."/>
            <person name="Labutti K."/>
            <person name="Lindquist E.A."/>
            <person name="Lipzen A."/>
            <person name="Ohm R.A."/>
            <person name="Wang M."/>
            <person name="Grigoriev I.V."/>
            <person name="Zambonelli A."/>
            <person name="Martin F.M."/>
        </authorList>
    </citation>
    <scope>NUCLEOTIDE SEQUENCE [LARGE SCALE GENOMIC DNA]</scope>
    <source>
        <strain evidence="2 3">Tbo3840</strain>
    </source>
</reference>
<keyword evidence="1" id="KW-0472">Membrane</keyword>
<dbReference type="Proteomes" id="UP000244722">
    <property type="component" value="Unassembled WGS sequence"/>
</dbReference>
<feature type="transmembrane region" description="Helical" evidence="1">
    <location>
        <begin position="5"/>
        <end position="25"/>
    </location>
</feature>
<feature type="transmembrane region" description="Helical" evidence="1">
    <location>
        <begin position="62"/>
        <end position="81"/>
    </location>
</feature>
<dbReference type="EMBL" id="NESQ01000085">
    <property type="protein sequence ID" value="PUU79656.1"/>
    <property type="molecule type" value="Genomic_DNA"/>
</dbReference>
<gene>
    <name evidence="2" type="ORF">B9Z19DRAFT_804344</name>
</gene>
<sequence>MVRAFLSIITIIYHPSSIIIFAMLARGTGGWADDDLGGCLLGFWPGLAPYTMRGYDLSMGAWVKRCLLCVFLFCFLLVSVLRLPFHCVFFRILCFPSFLPLLPPC</sequence>
<accession>A0A2T6ZW03</accession>
<protein>
    <submittedName>
        <fullName evidence="2">Uncharacterized protein</fullName>
    </submittedName>
</protein>
<dbReference type="AlphaFoldDB" id="A0A2T6ZW03"/>
<name>A0A2T6ZW03_TUBBO</name>
<evidence type="ECO:0000313" key="2">
    <source>
        <dbReference type="EMBL" id="PUU79656.1"/>
    </source>
</evidence>